<comment type="caution">
    <text evidence="3">The sequence shown here is derived from an EMBL/GenBank/DDBJ whole genome shotgun (WGS) entry which is preliminary data.</text>
</comment>
<reference evidence="3" key="1">
    <citation type="submission" date="2020-11" db="EMBL/GenBank/DDBJ databases">
        <authorList>
            <consortium name="DOE Joint Genome Institute"/>
            <person name="Ahrendt S."/>
            <person name="Riley R."/>
            <person name="Andreopoulos W."/>
            <person name="Labutti K."/>
            <person name="Pangilinan J."/>
            <person name="Ruiz-Duenas F.J."/>
            <person name="Barrasa J.M."/>
            <person name="Sanchez-Garcia M."/>
            <person name="Camarero S."/>
            <person name="Miyauchi S."/>
            <person name="Serrano A."/>
            <person name="Linde D."/>
            <person name="Babiker R."/>
            <person name="Drula E."/>
            <person name="Ayuso-Fernandez I."/>
            <person name="Pacheco R."/>
            <person name="Padilla G."/>
            <person name="Ferreira P."/>
            <person name="Barriuso J."/>
            <person name="Kellner H."/>
            <person name="Castanera R."/>
            <person name="Alfaro M."/>
            <person name="Ramirez L."/>
            <person name="Pisabarro A.G."/>
            <person name="Kuo A."/>
            <person name="Tritt A."/>
            <person name="Lipzen A."/>
            <person name="He G."/>
            <person name="Yan M."/>
            <person name="Ng V."/>
            <person name="Cullen D."/>
            <person name="Martin F."/>
            <person name="Rosso M.-N."/>
            <person name="Henrissat B."/>
            <person name="Hibbett D."/>
            <person name="Martinez A.T."/>
            <person name="Grigoriev I.V."/>
        </authorList>
    </citation>
    <scope>NUCLEOTIDE SEQUENCE</scope>
    <source>
        <strain evidence="3">CIRM-BRFM 674</strain>
    </source>
</reference>
<feature type="chain" id="PRO_5040422397" evidence="2">
    <location>
        <begin position="24"/>
        <end position="164"/>
    </location>
</feature>
<evidence type="ECO:0000313" key="4">
    <source>
        <dbReference type="Proteomes" id="UP000807469"/>
    </source>
</evidence>
<protein>
    <submittedName>
        <fullName evidence="3">Uncharacterized protein</fullName>
    </submittedName>
</protein>
<sequence length="164" mass="18018">MNLKIISNWICIFILGLFCPVDAGDDNDDDDGMAWHVSDNQGGLRFWVLGSGLSILQSIKYYHCAAILPIFDPEENTATIRPTGCHSGAAGIVGGRGGYIAITHEIVYGPEGQIGFKINETGLFWLVQSITIALLLYYDAMSRGKESRQTGRQSENVAFDIRMD</sequence>
<accession>A0A9P5ZCF3</accession>
<evidence type="ECO:0000313" key="3">
    <source>
        <dbReference type="EMBL" id="KAF9485134.1"/>
    </source>
</evidence>
<dbReference type="EMBL" id="MU155137">
    <property type="protein sequence ID" value="KAF9485134.1"/>
    <property type="molecule type" value="Genomic_DNA"/>
</dbReference>
<keyword evidence="1" id="KW-0812">Transmembrane</keyword>
<feature type="signal peptide" evidence="2">
    <location>
        <begin position="1"/>
        <end position="23"/>
    </location>
</feature>
<evidence type="ECO:0000256" key="2">
    <source>
        <dbReference type="SAM" id="SignalP"/>
    </source>
</evidence>
<keyword evidence="1" id="KW-1133">Transmembrane helix</keyword>
<feature type="transmembrane region" description="Helical" evidence="1">
    <location>
        <begin position="122"/>
        <end position="138"/>
    </location>
</feature>
<keyword evidence="1" id="KW-0472">Membrane</keyword>
<gene>
    <name evidence="3" type="ORF">BDN70DRAFT_890304</name>
</gene>
<evidence type="ECO:0000256" key="1">
    <source>
        <dbReference type="SAM" id="Phobius"/>
    </source>
</evidence>
<organism evidence="3 4">
    <name type="scientific">Pholiota conissans</name>
    <dbReference type="NCBI Taxonomy" id="109636"/>
    <lineage>
        <taxon>Eukaryota</taxon>
        <taxon>Fungi</taxon>
        <taxon>Dikarya</taxon>
        <taxon>Basidiomycota</taxon>
        <taxon>Agaricomycotina</taxon>
        <taxon>Agaricomycetes</taxon>
        <taxon>Agaricomycetidae</taxon>
        <taxon>Agaricales</taxon>
        <taxon>Agaricineae</taxon>
        <taxon>Strophariaceae</taxon>
        <taxon>Pholiota</taxon>
    </lineage>
</organism>
<dbReference type="Proteomes" id="UP000807469">
    <property type="component" value="Unassembled WGS sequence"/>
</dbReference>
<keyword evidence="2" id="KW-0732">Signal</keyword>
<name>A0A9P5ZCF3_9AGAR</name>
<dbReference type="AlphaFoldDB" id="A0A9P5ZCF3"/>
<keyword evidence="4" id="KW-1185">Reference proteome</keyword>
<proteinExistence type="predicted"/>